<protein>
    <recommendedName>
        <fullName evidence="4">Lipocalin-like protein</fullName>
    </recommendedName>
</protein>
<dbReference type="AlphaFoldDB" id="A0A2H9VSH1"/>
<gene>
    <name evidence="2" type="ORF">CLV57_0760</name>
</gene>
<proteinExistence type="predicted"/>
<evidence type="ECO:0000313" key="2">
    <source>
        <dbReference type="EMBL" id="PJJ83767.1"/>
    </source>
</evidence>
<keyword evidence="1" id="KW-0732">Signal</keyword>
<dbReference type="Proteomes" id="UP000242687">
    <property type="component" value="Unassembled WGS sequence"/>
</dbReference>
<comment type="caution">
    <text evidence="2">The sequence shown here is derived from an EMBL/GenBank/DDBJ whole genome shotgun (WGS) entry which is preliminary data.</text>
</comment>
<reference evidence="2 3" key="1">
    <citation type="submission" date="2017-11" db="EMBL/GenBank/DDBJ databases">
        <title>Genomic Encyclopedia of Archaeal and Bacterial Type Strains, Phase II (KMG-II): From Individual Species to Whole Genera.</title>
        <authorList>
            <person name="Goeker M."/>
        </authorList>
    </citation>
    <scope>NUCLEOTIDE SEQUENCE [LARGE SCALE GENOMIC DNA]</scope>
    <source>
        <strain evidence="2 3">DSM 28175</strain>
    </source>
</reference>
<evidence type="ECO:0000313" key="3">
    <source>
        <dbReference type="Proteomes" id="UP000242687"/>
    </source>
</evidence>
<feature type="chain" id="PRO_5014123516" description="Lipocalin-like protein" evidence="1">
    <location>
        <begin position="20"/>
        <end position="253"/>
    </location>
</feature>
<evidence type="ECO:0000256" key="1">
    <source>
        <dbReference type="SAM" id="SignalP"/>
    </source>
</evidence>
<keyword evidence="3" id="KW-1185">Reference proteome</keyword>
<dbReference type="OrthoDB" id="792273at2"/>
<dbReference type="RefSeq" id="WP_157799058.1">
    <property type="nucleotide sequence ID" value="NZ_PGFJ01000001.1"/>
</dbReference>
<evidence type="ECO:0008006" key="4">
    <source>
        <dbReference type="Google" id="ProtNLM"/>
    </source>
</evidence>
<organism evidence="2 3">
    <name type="scientific">Mucilaginibacter auburnensis</name>
    <dbReference type="NCBI Taxonomy" id="1457233"/>
    <lineage>
        <taxon>Bacteria</taxon>
        <taxon>Pseudomonadati</taxon>
        <taxon>Bacteroidota</taxon>
        <taxon>Sphingobacteriia</taxon>
        <taxon>Sphingobacteriales</taxon>
        <taxon>Sphingobacteriaceae</taxon>
        <taxon>Mucilaginibacter</taxon>
    </lineage>
</organism>
<feature type="signal peptide" evidence="1">
    <location>
        <begin position="1"/>
        <end position="19"/>
    </location>
</feature>
<name>A0A2H9VSH1_9SPHI</name>
<sequence>MLRKYPFFMLWALYLCVCACKKPIQTVVESDVCLRNSTLYYQKKWAAVYSRVNYTDASGAKKTFIIPAYGYFDINFNSTYKLLGDPEPSSGKWSVDKDCNFILTPAVGAAHKYTVKKLTTDSLVISEVAGNVTTTLHYSSFKCPDMNKLAFQWDNIETRSVNYSASGVTNRQISNPKGYIRFNPDAGYVAQNNGAITVGTWGIAPPDCDLILDKGKKTEKSYMVEKLTTDSLKLWYKDTVTKTNYIMIYKKRM</sequence>
<dbReference type="EMBL" id="PGFJ01000001">
    <property type="protein sequence ID" value="PJJ83767.1"/>
    <property type="molecule type" value="Genomic_DNA"/>
</dbReference>
<accession>A0A2H9VSH1</accession>